<dbReference type="PROSITE" id="PS51257">
    <property type="entry name" value="PROKAR_LIPOPROTEIN"/>
    <property type="match status" value="1"/>
</dbReference>
<dbReference type="Proteomes" id="UP000070529">
    <property type="component" value="Unassembled WGS sequence"/>
</dbReference>
<accession>A0A135IBE2</accession>
<dbReference type="OrthoDB" id="5296580at2"/>
<dbReference type="Pfam" id="PF04351">
    <property type="entry name" value="PilP"/>
    <property type="match status" value="1"/>
</dbReference>
<keyword evidence="2" id="KW-1185">Reference proteome</keyword>
<dbReference type="InterPro" id="IPR007446">
    <property type="entry name" value="PilP"/>
</dbReference>
<evidence type="ECO:0000313" key="2">
    <source>
        <dbReference type="Proteomes" id="UP000070529"/>
    </source>
</evidence>
<dbReference type="STRING" id="294935.ATN88_23870"/>
<evidence type="ECO:0000313" key="1">
    <source>
        <dbReference type="EMBL" id="KXF82783.1"/>
    </source>
</evidence>
<sequence>MRRSILSLSLLVLAGCIDSGGHQDLESFITKTYAVAEVTATPTPPEPNFEPLAFEPAVTNDPFVMPIAQEEDEYSRIDCWQPDDMPAKDPLESFELSSLQFKGVIGTPGHYWALVQSPDTTIHRVGPGRVLGGNRGRVESISQHTLSLTEHLPDGLGCWTKRNVKVAMVNKD</sequence>
<proteinExistence type="predicted"/>
<dbReference type="RefSeq" id="WP_067412296.1">
    <property type="nucleotide sequence ID" value="NZ_LNTY01000016.1"/>
</dbReference>
<dbReference type="Gene3D" id="2.30.30.830">
    <property type="match status" value="1"/>
</dbReference>
<reference evidence="1 2" key="1">
    <citation type="submission" date="2015-11" db="EMBL/GenBank/DDBJ databases">
        <title>Genomic Taxonomy of the Vibrionaceae.</title>
        <authorList>
            <person name="Gomez-Gil B."/>
            <person name="Enciso-Ibarra J."/>
        </authorList>
    </citation>
    <scope>NUCLEOTIDE SEQUENCE [LARGE SCALE GENOMIC DNA]</scope>
    <source>
        <strain evidence="1 2">CAIM 912</strain>
    </source>
</reference>
<protein>
    <submittedName>
        <fullName evidence="1">Pilus assembly protein PilP</fullName>
    </submittedName>
</protein>
<name>A0A135IBE2_9GAMM</name>
<organism evidence="1 2">
    <name type="scientific">Enterovibrio coralii</name>
    <dbReference type="NCBI Taxonomy" id="294935"/>
    <lineage>
        <taxon>Bacteria</taxon>
        <taxon>Pseudomonadati</taxon>
        <taxon>Pseudomonadota</taxon>
        <taxon>Gammaproteobacteria</taxon>
        <taxon>Vibrionales</taxon>
        <taxon>Vibrionaceae</taxon>
        <taxon>Enterovibrio</taxon>
    </lineage>
</organism>
<dbReference type="EMBL" id="LNTY01000016">
    <property type="protein sequence ID" value="KXF82783.1"/>
    <property type="molecule type" value="Genomic_DNA"/>
</dbReference>
<dbReference type="PIRSF" id="PIRSF016481">
    <property type="entry name" value="Pilus_assembly_PilP"/>
    <property type="match status" value="1"/>
</dbReference>
<comment type="caution">
    <text evidence="1">The sequence shown here is derived from an EMBL/GenBank/DDBJ whole genome shotgun (WGS) entry which is preliminary data.</text>
</comment>
<dbReference type="AlphaFoldDB" id="A0A135IBE2"/>
<gene>
    <name evidence="1" type="ORF">ATN88_23870</name>
</gene>